<dbReference type="Proteomes" id="UP000671828">
    <property type="component" value="Chromosome"/>
</dbReference>
<evidence type="ECO:0000313" key="2">
    <source>
        <dbReference type="Proteomes" id="UP000671828"/>
    </source>
</evidence>
<sequence>LPHSAFEHPPTGVGAIVSARLTRRGWVFTAHVRKVRVRALWTVSESDPTGDRDLFLGVVQWRGRPGALIQSASR</sequence>
<dbReference type="AlphaFoldDB" id="A0A8T8I176"/>
<evidence type="ECO:0000313" key="1">
    <source>
        <dbReference type="EMBL" id="QTR04605.1"/>
    </source>
</evidence>
<gene>
    <name evidence="1" type="ORF">J7S33_07045</name>
</gene>
<reference evidence="1" key="1">
    <citation type="submission" date="2021-04" db="EMBL/GenBank/DDBJ databases">
        <title>Saccharothrix algeriensis WGS.</title>
        <authorList>
            <person name="Stuskova K."/>
            <person name="Hakalova E."/>
            <person name="Tebbal A.B."/>
            <person name="Eichmeier A."/>
        </authorList>
    </citation>
    <scope>NUCLEOTIDE SEQUENCE</scope>
    <source>
        <strain evidence="1">NRRL B-24137</strain>
    </source>
</reference>
<feature type="non-terminal residue" evidence="1">
    <location>
        <position position="74"/>
    </location>
</feature>
<name>A0A8T8I176_9PSEU</name>
<proteinExistence type="predicted"/>
<feature type="non-terminal residue" evidence="1">
    <location>
        <position position="1"/>
    </location>
</feature>
<organism evidence="1 2">
    <name type="scientific">Saccharothrix algeriensis</name>
    <dbReference type="NCBI Taxonomy" id="173560"/>
    <lineage>
        <taxon>Bacteria</taxon>
        <taxon>Bacillati</taxon>
        <taxon>Actinomycetota</taxon>
        <taxon>Actinomycetes</taxon>
        <taxon>Pseudonocardiales</taxon>
        <taxon>Pseudonocardiaceae</taxon>
        <taxon>Saccharothrix</taxon>
    </lineage>
</organism>
<dbReference type="EMBL" id="CP072788">
    <property type="protein sequence ID" value="QTR04605.1"/>
    <property type="molecule type" value="Genomic_DNA"/>
</dbReference>
<accession>A0A8T8I176</accession>
<protein>
    <submittedName>
        <fullName evidence="1">Uncharacterized protein</fullName>
    </submittedName>
</protein>